<dbReference type="RefSeq" id="WP_159750310.1">
    <property type="nucleotide sequence ID" value="NZ_WUQX01000001.1"/>
</dbReference>
<organism evidence="3 4">
    <name type="scientific">Sporofaciens musculi</name>
    <dbReference type="NCBI Taxonomy" id="2681861"/>
    <lineage>
        <taxon>Bacteria</taxon>
        <taxon>Bacillati</taxon>
        <taxon>Bacillota</taxon>
        <taxon>Clostridia</taxon>
        <taxon>Lachnospirales</taxon>
        <taxon>Lachnospiraceae</taxon>
        <taxon>Sporofaciens</taxon>
    </lineage>
</organism>
<reference evidence="3 4" key="1">
    <citation type="submission" date="2019-12" db="EMBL/GenBank/DDBJ databases">
        <title>Sporaefaciens musculi gen. nov., sp. nov., a novel bacterium isolated from the caecum of an obese mouse.</title>
        <authorList>
            <person name="Rasmussen T.S."/>
            <person name="Streidl T."/>
            <person name="Hitch T.C.A."/>
            <person name="Wortmann E."/>
            <person name="Deptula P."/>
            <person name="Hansen M."/>
            <person name="Nielsen D.S."/>
            <person name="Clavel T."/>
            <person name="Vogensen F.K."/>
        </authorList>
    </citation>
    <scope>NUCLEOTIDE SEQUENCE [LARGE SCALE GENOMIC DNA]</scope>
    <source>
        <strain evidence="3 4">WCA-9-b2</strain>
    </source>
</reference>
<protein>
    <submittedName>
        <fullName evidence="3">Glycosyltransferase</fullName>
    </submittedName>
</protein>
<keyword evidence="4" id="KW-1185">Reference proteome</keyword>
<accession>A0A7X3MEN6</accession>
<name>A0A7X3MEN6_9FIRM</name>
<dbReference type="Pfam" id="PF22674">
    <property type="entry name" value="C2185-like_N"/>
    <property type="match status" value="1"/>
</dbReference>
<dbReference type="InterPro" id="IPR001296">
    <property type="entry name" value="Glyco_trans_1"/>
</dbReference>
<sequence>MRIIIFGCGNIYRKYKNKLQNGVEIGGIIDHDEKLHGKKLDGIDVCYPKEIEKFDYDYIVLMSDSAPEMGEQLLQLGYSEKKIIHYLDFFGMFPCEMKKYAGVKNDNRISGKRLLIVSVTLSFTGVPIVSLLTAKAAVQLGYEVTIAADGGDIRYIQEAVNNGIDVLICDNLRNASLQRLSWTERYDKILVNSLPMIRLAVKLAKRREVNVWIHENPDEYERIRYWKREIEAGIQKETLRIYAPSKRAAYHFERWFGSQKEAVILPLGIEDRGDAGTFINKKICYGLVGELVKRKGQDVFMSAVEQLPENILRDSFFFLAGKKNIFGFGKEIVKRAAMINNCFLLGERTRQEMTKLYQMLDVVVVASREETVSMAAIESMMMGKVCIISNQTGMAEYIEQGRNGFIFQSENDKELNSLMTWCYQHQEQLKKIGQNARKTYELNFTMDIFMRNIQKILQ</sequence>
<dbReference type="Pfam" id="PF00534">
    <property type="entry name" value="Glycos_transf_1"/>
    <property type="match status" value="1"/>
</dbReference>
<gene>
    <name evidence="3" type="ORF">GN277_06245</name>
</gene>
<comment type="caution">
    <text evidence="3">The sequence shown here is derived from an EMBL/GenBank/DDBJ whole genome shotgun (WGS) entry which is preliminary data.</text>
</comment>
<dbReference type="Gene3D" id="3.40.50.2000">
    <property type="entry name" value="Glycogen Phosphorylase B"/>
    <property type="match status" value="2"/>
</dbReference>
<dbReference type="SUPFAM" id="SSF53756">
    <property type="entry name" value="UDP-Glycosyltransferase/glycogen phosphorylase"/>
    <property type="match status" value="1"/>
</dbReference>
<dbReference type="PANTHER" id="PTHR12526">
    <property type="entry name" value="GLYCOSYLTRANSFERASE"/>
    <property type="match status" value="1"/>
</dbReference>
<evidence type="ECO:0000259" key="2">
    <source>
        <dbReference type="Pfam" id="PF22674"/>
    </source>
</evidence>
<evidence type="ECO:0000313" key="4">
    <source>
        <dbReference type="Proteomes" id="UP000460412"/>
    </source>
</evidence>
<proteinExistence type="predicted"/>
<feature type="domain" description="Glycosyl transferase family 1" evidence="1">
    <location>
        <begin position="281"/>
        <end position="438"/>
    </location>
</feature>
<dbReference type="AlphaFoldDB" id="A0A7X3MEN6"/>
<dbReference type="InterPro" id="IPR054601">
    <property type="entry name" value="C2185-like_N"/>
</dbReference>
<evidence type="ECO:0000259" key="1">
    <source>
        <dbReference type="Pfam" id="PF00534"/>
    </source>
</evidence>
<dbReference type="CDD" id="cd03801">
    <property type="entry name" value="GT4_PimA-like"/>
    <property type="match status" value="1"/>
</dbReference>
<evidence type="ECO:0000313" key="3">
    <source>
        <dbReference type="EMBL" id="MXP74993.1"/>
    </source>
</evidence>
<dbReference type="EMBL" id="WUQX01000001">
    <property type="protein sequence ID" value="MXP74993.1"/>
    <property type="molecule type" value="Genomic_DNA"/>
</dbReference>
<dbReference type="Gene3D" id="3.40.50.720">
    <property type="entry name" value="NAD(P)-binding Rossmann-like Domain"/>
    <property type="match status" value="1"/>
</dbReference>
<dbReference type="Proteomes" id="UP000460412">
    <property type="component" value="Unassembled WGS sequence"/>
</dbReference>
<feature type="domain" description="C2185-like N-terminal" evidence="2">
    <location>
        <begin position="2"/>
        <end position="84"/>
    </location>
</feature>
<dbReference type="GO" id="GO:0016757">
    <property type="term" value="F:glycosyltransferase activity"/>
    <property type="evidence" value="ECO:0007669"/>
    <property type="project" value="InterPro"/>
</dbReference>
<keyword evidence="3" id="KW-0808">Transferase</keyword>